<name>A0A9D3LIH4_ANGAN</name>
<accession>A0A9D3LIH4</accession>
<comment type="caution">
    <text evidence="1">The sequence shown here is derived from an EMBL/GenBank/DDBJ whole genome shotgun (WGS) entry which is preliminary data.</text>
</comment>
<organism evidence="1 2">
    <name type="scientific">Anguilla anguilla</name>
    <name type="common">European freshwater eel</name>
    <name type="synonym">Muraena anguilla</name>
    <dbReference type="NCBI Taxonomy" id="7936"/>
    <lineage>
        <taxon>Eukaryota</taxon>
        <taxon>Metazoa</taxon>
        <taxon>Chordata</taxon>
        <taxon>Craniata</taxon>
        <taxon>Vertebrata</taxon>
        <taxon>Euteleostomi</taxon>
        <taxon>Actinopterygii</taxon>
        <taxon>Neopterygii</taxon>
        <taxon>Teleostei</taxon>
        <taxon>Anguilliformes</taxon>
        <taxon>Anguillidae</taxon>
        <taxon>Anguilla</taxon>
    </lineage>
</organism>
<sequence length="66" mass="7750">MACLQKQEVPRWRRCHYGQKLRKLKGRTGIRTLKLSVPSFGQYLYATVMLAVARLQKWPDDETTQV</sequence>
<keyword evidence="2" id="KW-1185">Reference proteome</keyword>
<reference evidence="1" key="1">
    <citation type="submission" date="2021-01" db="EMBL/GenBank/DDBJ databases">
        <title>A chromosome-scale assembly of European eel, Anguilla anguilla.</title>
        <authorList>
            <person name="Henkel C."/>
            <person name="Jong-Raadsen S.A."/>
            <person name="Dufour S."/>
            <person name="Weltzien F.-A."/>
            <person name="Palstra A.P."/>
            <person name="Pelster B."/>
            <person name="Spaink H.P."/>
            <person name="Van Den Thillart G.E."/>
            <person name="Jansen H."/>
            <person name="Zahm M."/>
            <person name="Klopp C."/>
            <person name="Cedric C."/>
            <person name="Louis A."/>
            <person name="Berthelot C."/>
            <person name="Parey E."/>
            <person name="Roest Crollius H."/>
            <person name="Montfort J."/>
            <person name="Robinson-Rechavi M."/>
            <person name="Bucao C."/>
            <person name="Bouchez O."/>
            <person name="Gislard M."/>
            <person name="Lluch J."/>
            <person name="Milhes M."/>
            <person name="Lampietro C."/>
            <person name="Lopez Roques C."/>
            <person name="Donnadieu C."/>
            <person name="Braasch I."/>
            <person name="Desvignes T."/>
            <person name="Postlethwait J."/>
            <person name="Bobe J."/>
            <person name="Guiguen Y."/>
            <person name="Dirks R."/>
        </authorList>
    </citation>
    <scope>NUCLEOTIDE SEQUENCE</scope>
    <source>
        <strain evidence="1">Tag_6206</strain>
        <tissue evidence="1">Liver</tissue>
    </source>
</reference>
<evidence type="ECO:0000313" key="1">
    <source>
        <dbReference type="EMBL" id="KAG5830497.1"/>
    </source>
</evidence>
<evidence type="ECO:0000313" key="2">
    <source>
        <dbReference type="Proteomes" id="UP001044222"/>
    </source>
</evidence>
<proteinExistence type="predicted"/>
<dbReference type="EMBL" id="JAFIRN010000019">
    <property type="protein sequence ID" value="KAG5830497.1"/>
    <property type="molecule type" value="Genomic_DNA"/>
</dbReference>
<gene>
    <name evidence="1" type="ORF">ANANG_G00311270</name>
</gene>
<dbReference type="Proteomes" id="UP001044222">
    <property type="component" value="Chromosome 19"/>
</dbReference>
<dbReference type="AlphaFoldDB" id="A0A9D3LIH4"/>
<protein>
    <submittedName>
        <fullName evidence="1">Uncharacterized protein</fullName>
    </submittedName>
</protein>